<dbReference type="AlphaFoldDB" id="A0A831R5W4"/>
<dbReference type="Pfam" id="PF13279">
    <property type="entry name" value="4HBT_2"/>
    <property type="match status" value="1"/>
</dbReference>
<reference evidence="1" key="1">
    <citation type="journal article" date="2020" name="mSystems">
        <title>Genome- and Community-Level Interaction Insights into Carbon Utilization and Element Cycling Functions of Hydrothermarchaeota in Hydrothermal Sediment.</title>
        <authorList>
            <person name="Zhou Z."/>
            <person name="Liu Y."/>
            <person name="Xu W."/>
            <person name="Pan J."/>
            <person name="Luo Z.H."/>
            <person name="Li M."/>
        </authorList>
    </citation>
    <scope>NUCLEOTIDE SEQUENCE [LARGE SCALE GENOMIC DNA]</scope>
    <source>
        <strain evidence="1">HyVt-357</strain>
    </source>
</reference>
<proteinExistence type="predicted"/>
<dbReference type="Gene3D" id="3.10.129.10">
    <property type="entry name" value="Hotdog Thioesterase"/>
    <property type="match status" value="1"/>
</dbReference>
<evidence type="ECO:0000313" key="1">
    <source>
        <dbReference type="EMBL" id="HEA52764.1"/>
    </source>
</evidence>
<protein>
    <submittedName>
        <fullName evidence="1">Acyl-CoA thioesterase</fullName>
    </submittedName>
</protein>
<sequence>MFYFELQPRFNDTDALGHISNTTLPVWFEQARTPLFRIFHPTLDVKTWPLIIARVEIDFVAQSYWHLPVEIRTGIGKVGNSSFQVLQEAWQDGKQIARGKAVLIQFDYKTEKSVRIPEDIRVALAEHAVEQSLGDGFTGEVANR</sequence>
<gene>
    <name evidence="1" type="ORF">ENI00_10670</name>
</gene>
<dbReference type="InterPro" id="IPR029069">
    <property type="entry name" value="HotDog_dom_sf"/>
</dbReference>
<dbReference type="EMBL" id="DRGY01000082">
    <property type="protein sequence ID" value="HEA52764.1"/>
    <property type="molecule type" value="Genomic_DNA"/>
</dbReference>
<dbReference type="Proteomes" id="UP000885748">
    <property type="component" value="Unassembled WGS sequence"/>
</dbReference>
<accession>A0A831R5W4</accession>
<comment type="caution">
    <text evidence="1">The sequence shown here is derived from an EMBL/GenBank/DDBJ whole genome shotgun (WGS) entry which is preliminary data.</text>
</comment>
<organism evidence="1">
    <name type="scientific">Marinobacter antarcticus</name>
    <dbReference type="NCBI Taxonomy" id="564117"/>
    <lineage>
        <taxon>Bacteria</taxon>
        <taxon>Pseudomonadati</taxon>
        <taxon>Pseudomonadota</taxon>
        <taxon>Gammaproteobacteria</taxon>
        <taxon>Pseudomonadales</taxon>
        <taxon>Marinobacteraceae</taxon>
        <taxon>Marinobacter</taxon>
    </lineage>
</organism>
<dbReference type="RefSeq" id="WP_304101835.1">
    <property type="nucleotide sequence ID" value="NZ_DRGY01000082.1"/>
</dbReference>
<dbReference type="CDD" id="cd00586">
    <property type="entry name" value="4HBT"/>
    <property type="match status" value="1"/>
</dbReference>
<name>A0A831R5W4_9GAMM</name>
<dbReference type="SUPFAM" id="SSF54637">
    <property type="entry name" value="Thioesterase/thiol ester dehydrase-isomerase"/>
    <property type="match status" value="1"/>
</dbReference>